<keyword evidence="1" id="KW-0238">DNA-binding</keyword>
<gene>
    <name evidence="3" type="primary">immR_5</name>
    <name evidence="3" type="ORF">NCTC13379_02400</name>
</gene>
<dbReference type="InterPro" id="IPR001387">
    <property type="entry name" value="Cro/C1-type_HTH"/>
</dbReference>
<dbReference type="PROSITE" id="PS50943">
    <property type="entry name" value="HTH_CROC1"/>
    <property type="match status" value="1"/>
</dbReference>
<dbReference type="SUPFAM" id="SSF47413">
    <property type="entry name" value="lambda repressor-like DNA-binding domains"/>
    <property type="match status" value="1"/>
</dbReference>
<protein>
    <submittedName>
        <fullName evidence="3">HTH-type transcriptional regulator immR</fullName>
    </submittedName>
</protein>
<dbReference type="Gene3D" id="1.10.260.40">
    <property type="entry name" value="lambda repressor-like DNA-binding domains"/>
    <property type="match status" value="1"/>
</dbReference>
<name>A0AAX2KVY2_ENTFL</name>
<dbReference type="SMART" id="SM00530">
    <property type="entry name" value="HTH_XRE"/>
    <property type="match status" value="1"/>
</dbReference>
<organism evidence="3 4">
    <name type="scientific">Enterococcus faecalis</name>
    <name type="common">Streptococcus faecalis</name>
    <dbReference type="NCBI Taxonomy" id="1351"/>
    <lineage>
        <taxon>Bacteria</taxon>
        <taxon>Bacillati</taxon>
        <taxon>Bacillota</taxon>
        <taxon>Bacilli</taxon>
        <taxon>Lactobacillales</taxon>
        <taxon>Enterococcaceae</taxon>
        <taxon>Enterococcus</taxon>
    </lineage>
</organism>
<evidence type="ECO:0000313" key="4">
    <source>
        <dbReference type="Proteomes" id="UP000254396"/>
    </source>
</evidence>
<evidence type="ECO:0000259" key="2">
    <source>
        <dbReference type="PROSITE" id="PS50943"/>
    </source>
</evidence>
<dbReference type="GO" id="GO:0003677">
    <property type="term" value="F:DNA binding"/>
    <property type="evidence" value="ECO:0007669"/>
    <property type="project" value="UniProtKB-KW"/>
</dbReference>
<dbReference type="CDD" id="cd00093">
    <property type="entry name" value="HTH_XRE"/>
    <property type="match status" value="1"/>
</dbReference>
<dbReference type="Pfam" id="PF01381">
    <property type="entry name" value="HTH_3"/>
    <property type="match status" value="1"/>
</dbReference>
<dbReference type="RefSeq" id="WP_010774190.1">
    <property type="nucleotide sequence ID" value="NZ_CP039296.1"/>
</dbReference>
<proteinExistence type="predicted"/>
<sequence length="107" mass="12361">MFGTRLTELRKQKKLTQTDVANALGVARTTYSSYEQGRRTPDIDIQNKIADYFNVSLDYLHGRESFEDTSLSKKQLTVAAHIDDNVSDTEMNEILSFIDYIKKRDHK</sequence>
<comment type="caution">
    <text evidence="3">The sequence shown here is derived from an EMBL/GenBank/DDBJ whole genome shotgun (WGS) entry which is preliminary data.</text>
</comment>
<dbReference type="EMBL" id="UGIX01000001">
    <property type="protein sequence ID" value="STP67032.1"/>
    <property type="molecule type" value="Genomic_DNA"/>
</dbReference>
<dbReference type="PANTHER" id="PTHR46558">
    <property type="entry name" value="TRACRIPTIONAL REGULATORY PROTEIN-RELATED-RELATED"/>
    <property type="match status" value="1"/>
</dbReference>
<dbReference type="AlphaFoldDB" id="A0AAX2KVY2"/>
<reference evidence="3 4" key="1">
    <citation type="submission" date="2018-06" db="EMBL/GenBank/DDBJ databases">
        <authorList>
            <consortium name="Pathogen Informatics"/>
            <person name="Doyle S."/>
        </authorList>
    </citation>
    <scope>NUCLEOTIDE SEQUENCE [LARGE SCALE GENOMIC DNA]</scope>
    <source>
        <strain evidence="3 4">NCTC13379</strain>
    </source>
</reference>
<dbReference type="Proteomes" id="UP000254396">
    <property type="component" value="Unassembled WGS sequence"/>
</dbReference>
<dbReference type="PANTHER" id="PTHR46558:SF14">
    <property type="entry name" value="HTH-TYPE TRANSCRIPTIONAL REGULATOR ANSR"/>
    <property type="match status" value="1"/>
</dbReference>
<dbReference type="InterPro" id="IPR010982">
    <property type="entry name" value="Lambda_DNA-bd_dom_sf"/>
</dbReference>
<feature type="domain" description="HTH cro/C1-type" evidence="2">
    <location>
        <begin position="6"/>
        <end position="60"/>
    </location>
</feature>
<evidence type="ECO:0000256" key="1">
    <source>
        <dbReference type="ARBA" id="ARBA00023125"/>
    </source>
</evidence>
<evidence type="ECO:0000313" key="3">
    <source>
        <dbReference type="EMBL" id="STP67032.1"/>
    </source>
</evidence>
<accession>A0AAX2KVY2</accession>